<sequence>MVSFARVQAFVTGSTHMYKIVLITSIVLIVAGMLLTTFSLFSPMWQIVDRPKLAEIHHHGLWWDCVVPDGTLIPLQYEGTAQTGMLISTNFS</sequence>
<organism evidence="4">
    <name type="scientific">Haemonchus placei</name>
    <name type="common">Barber's pole worm</name>
    <dbReference type="NCBI Taxonomy" id="6290"/>
    <lineage>
        <taxon>Eukaryota</taxon>
        <taxon>Metazoa</taxon>
        <taxon>Ecdysozoa</taxon>
        <taxon>Nematoda</taxon>
        <taxon>Chromadorea</taxon>
        <taxon>Rhabditida</taxon>
        <taxon>Rhabditina</taxon>
        <taxon>Rhabditomorpha</taxon>
        <taxon>Strongyloidea</taxon>
        <taxon>Trichostrongylidae</taxon>
        <taxon>Haemonchus</taxon>
    </lineage>
</organism>
<dbReference type="GO" id="GO:0016020">
    <property type="term" value="C:membrane"/>
    <property type="evidence" value="ECO:0007669"/>
    <property type="project" value="InterPro"/>
</dbReference>
<dbReference type="Pfam" id="PF07062">
    <property type="entry name" value="Clc-like"/>
    <property type="match status" value="1"/>
</dbReference>
<dbReference type="InterPro" id="IPR010761">
    <property type="entry name" value="Clc_prot-like"/>
</dbReference>
<dbReference type="WBParaSite" id="HPLM_0000219601-mRNA-1">
    <property type="protein sequence ID" value="HPLM_0000219601-mRNA-1"/>
    <property type="gene ID" value="HPLM_0000219601"/>
</dbReference>
<evidence type="ECO:0000256" key="1">
    <source>
        <dbReference type="SAM" id="Phobius"/>
    </source>
</evidence>
<accession>A0A0N4VY26</accession>
<keyword evidence="3" id="KW-1185">Reference proteome</keyword>
<reference evidence="4" key="1">
    <citation type="submission" date="2017-02" db="UniProtKB">
        <authorList>
            <consortium name="WormBaseParasite"/>
        </authorList>
    </citation>
    <scope>IDENTIFICATION</scope>
</reference>
<dbReference type="AlphaFoldDB" id="A0A0N4VY26"/>
<dbReference type="STRING" id="6290.A0A0N4VY26"/>
<dbReference type="Proteomes" id="UP000268014">
    <property type="component" value="Unassembled WGS sequence"/>
</dbReference>
<dbReference type="Gene3D" id="1.20.140.150">
    <property type="match status" value="1"/>
</dbReference>
<dbReference type="EMBL" id="UZAF01004038">
    <property type="protein sequence ID" value="VDO13462.1"/>
    <property type="molecule type" value="Genomic_DNA"/>
</dbReference>
<gene>
    <name evidence="2" type="ORF">HPLM_LOCUS2193</name>
</gene>
<evidence type="ECO:0000313" key="4">
    <source>
        <dbReference type="WBParaSite" id="HPLM_0000219601-mRNA-1"/>
    </source>
</evidence>
<protein>
    <submittedName>
        <fullName evidence="4">Col_cuticle_N domain-containing protein</fullName>
    </submittedName>
</protein>
<feature type="transmembrane region" description="Helical" evidence="1">
    <location>
        <begin position="20"/>
        <end position="41"/>
    </location>
</feature>
<name>A0A0N4VY26_HAEPC</name>
<evidence type="ECO:0000313" key="3">
    <source>
        <dbReference type="Proteomes" id="UP000268014"/>
    </source>
</evidence>
<keyword evidence="1" id="KW-0472">Membrane</keyword>
<proteinExistence type="predicted"/>
<evidence type="ECO:0000313" key="2">
    <source>
        <dbReference type="EMBL" id="VDO13462.1"/>
    </source>
</evidence>
<reference evidence="2 3" key="2">
    <citation type="submission" date="2018-11" db="EMBL/GenBank/DDBJ databases">
        <authorList>
            <consortium name="Pathogen Informatics"/>
        </authorList>
    </citation>
    <scope>NUCLEOTIDE SEQUENCE [LARGE SCALE GENOMIC DNA]</scope>
    <source>
        <strain evidence="2 3">MHpl1</strain>
    </source>
</reference>
<keyword evidence="1" id="KW-0812">Transmembrane</keyword>
<dbReference type="OrthoDB" id="5779987at2759"/>
<keyword evidence="1" id="KW-1133">Transmembrane helix</keyword>